<feature type="binding site" evidence="4">
    <location>
        <position position="353"/>
    </location>
    <ligand>
        <name>S-adenosyl-L-methionine</name>
        <dbReference type="ChEBI" id="CHEBI:59789"/>
    </ligand>
</feature>
<dbReference type="CDD" id="cd02440">
    <property type="entry name" value="AdoMet_MTases"/>
    <property type="match status" value="1"/>
</dbReference>
<evidence type="ECO:0000259" key="7">
    <source>
        <dbReference type="Pfam" id="PF01938"/>
    </source>
</evidence>
<dbReference type="GO" id="GO:0009451">
    <property type="term" value="P:RNA modification"/>
    <property type="evidence" value="ECO:0007669"/>
    <property type="project" value="UniProtKB-ARBA"/>
</dbReference>
<dbReference type="GO" id="GO:0032259">
    <property type="term" value="P:methylation"/>
    <property type="evidence" value="ECO:0007669"/>
    <property type="project" value="UniProtKB-KW"/>
</dbReference>
<dbReference type="InterPro" id="IPR030391">
    <property type="entry name" value="MeTrfase_TrmA_CS"/>
</dbReference>
<dbReference type="Proteomes" id="UP000253664">
    <property type="component" value="Unassembled WGS sequence"/>
</dbReference>
<keyword evidence="9" id="KW-1185">Reference proteome</keyword>
<dbReference type="PROSITE" id="PS01230">
    <property type="entry name" value="TRMA_1"/>
    <property type="match status" value="1"/>
</dbReference>
<evidence type="ECO:0000256" key="1">
    <source>
        <dbReference type="ARBA" id="ARBA00022603"/>
    </source>
</evidence>
<comment type="caution">
    <text evidence="8">The sequence shown here is derived from an EMBL/GenBank/DDBJ whole genome shotgun (WGS) entry which is preliminary data.</text>
</comment>
<dbReference type="AlphaFoldDB" id="A0A367LIU8"/>
<dbReference type="GO" id="GO:0030697">
    <property type="term" value="F:tRNA (uracil(54)-C5)-methyltransferase activity, S-adenosyl methionine-dependent"/>
    <property type="evidence" value="ECO:0007669"/>
    <property type="project" value="InterPro"/>
</dbReference>
<dbReference type="OrthoDB" id="10250660at2759"/>
<accession>A0A367LIU8</accession>
<dbReference type="PROSITE" id="PS51622">
    <property type="entry name" value="SAM_MT_RNA_M5U_2"/>
    <property type="match status" value="1"/>
</dbReference>
<feature type="active site" evidence="5">
    <location>
        <position position="492"/>
    </location>
</feature>
<name>A0A367LIU8_9HYPO</name>
<dbReference type="SUPFAM" id="SSF53335">
    <property type="entry name" value="S-adenosyl-L-methionine-dependent methyltransferases"/>
    <property type="match status" value="1"/>
</dbReference>
<dbReference type="PROSITE" id="PS51687">
    <property type="entry name" value="SAM_MT_RNA_M5U"/>
    <property type="match status" value="1"/>
</dbReference>
<comment type="similarity">
    <text evidence="4">Belongs to the class I-like SAM-binding methyltransferase superfamily. RNA M5U methyltransferase family.</text>
</comment>
<dbReference type="InterPro" id="IPR012340">
    <property type="entry name" value="NA-bd_OB-fold"/>
</dbReference>
<dbReference type="STRING" id="1330021.A0A367LIU8"/>
<feature type="region of interest" description="Disordered" evidence="6">
    <location>
        <begin position="210"/>
        <end position="234"/>
    </location>
</feature>
<proteinExistence type="inferred from homology"/>
<feature type="active site" description="Nucleophile" evidence="4">
    <location>
        <position position="492"/>
    </location>
</feature>
<feature type="domain" description="TRAM" evidence="7">
    <location>
        <begin position="74"/>
        <end position="119"/>
    </location>
</feature>
<organism evidence="8 9">
    <name type="scientific">Ophiocordyceps polyrhachis-furcata BCC 54312</name>
    <dbReference type="NCBI Taxonomy" id="1330021"/>
    <lineage>
        <taxon>Eukaryota</taxon>
        <taxon>Fungi</taxon>
        <taxon>Dikarya</taxon>
        <taxon>Ascomycota</taxon>
        <taxon>Pezizomycotina</taxon>
        <taxon>Sordariomycetes</taxon>
        <taxon>Hypocreomycetidae</taxon>
        <taxon>Hypocreales</taxon>
        <taxon>Ophiocordycipitaceae</taxon>
        <taxon>Ophiocordyceps</taxon>
    </lineage>
</organism>
<dbReference type="PANTHER" id="PTHR11061">
    <property type="entry name" value="RNA M5U METHYLTRANSFERASE"/>
    <property type="match status" value="1"/>
</dbReference>
<dbReference type="PROSITE" id="PS01231">
    <property type="entry name" value="TRMA_2"/>
    <property type="match status" value="1"/>
</dbReference>
<dbReference type="Pfam" id="PF05958">
    <property type="entry name" value="tRNA_U5-meth_tr"/>
    <property type="match status" value="1"/>
</dbReference>
<feature type="binding site" evidence="4">
    <location>
        <position position="395"/>
    </location>
    <ligand>
        <name>S-adenosyl-L-methionine</name>
        <dbReference type="ChEBI" id="CHEBI:59789"/>
    </ligand>
</feature>
<feature type="binding site" evidence="4">
    <location>
        <position position="465"/>
    </location>
    <ligand>
        <name>S-adenosyl-L-methionine</name>
        <dbReference type="ChEBI" id="CHEBI:59789"/>
    </ligand>
</feature>
<dbReference type="GO" id="GO:0008033">
    <property type="term" value="P:tRNA processing"/>
    <property type="evidence" value="ECO:0007669"/>
    <property type="project" value="InterPro"/>
</dbReference>
<dbReference type="EMBL" id="LKCN02000004">
    <property type="protein sequence ID" value="RCI14341.1"/>
    <property type="molecule type" value="Genomic_DNA"/>
</dbReference>
<dbReference type="InterPro" id="IPR030390">
    <property type="entry name" value="MeTrfase_TrmA_AS"/>
</dbReference>
<gene>
    <name evidence="8" type="ORF">L249_6067</name>
</gene>
<feature type="region of interest" description="Disordered" evidence="6">
    <location>
        <begin position="541"/>
        <end position="574"/>
    </location>
</feature>
<dbReference type="SUPFAM" id="SSF50249">
    <property type="entry name" value="Nucleic acid-binding proteins"/>
    <property type="match status" value="1"/>
</dbReference>
<reference evidence="8 9" key="1">
    <citation type="journal article" date="2015" name="BMC Genomics">
        <title>Insights from the genome of Ophiocordyceps polyrhachis-furcata to pathogenicity and host specificity in insect fungi.</title>
        <authorList>
            <person name="Wichadakul D."/>
            <person name="Kobmoo N."/>
            <person name="Ingsriswang S."/>
            <person name="Tangphatsornruang S."/>
            <person name="Chantasingh D."/>
            <person name="Luangsa-ard J.J."/>
            <person name="Eurwilaichitr L."/>
        </authorList>
    </citation>
    <scope>NUCLEOTIDE SEQUENCE [LARGE SCALE GENOMIC DNA]</scope>
    <source>
        <strain evidence="8 9">BCC 54312</strain>
    </source>
</reference>
<feature type="binding site" evidence="4">
    <location>
        <position position="416"/>
    </location>
    <ligand>
        <name>S-adenosyl-L-methionine</name>
        <dbReference type="ChEBI" id="CHEBI:59789"/>
    </ligand>
</feature>
<dbReference type="Gene3D" id="3.40.50.150">
    <property type="entry name" value="Vaccinia Virus protein VP39"/>
    <property type="match status" value="2"/>
</dbReference>
<keyword evidence="3 4" id="KW-0949">S-adenosyl-L-methionine</keyword>
<protein>
    <recommendedName>
        <fullName evidence="7">TRAM domain-containing protein</fullName>
    </recommendedName>
</protein>
<sequence length="574" mass="63245">MASSSGPMARASASAGKRTSSSASKRPKRTKRERNMGEGSADQVLRFDVDALLSSVSPEFWEMDPQGDPGLRKAFSEIEVDIVDISANGDGLGLLPSQPNHVYIVPFTVPGDKAKIRIIHPGMSDHHSTADLVAVVKPSPLRSDYRARCRYFGHCGGCQYQMLEYSEQLRLKRLVIVKAYRYFARLPDHLIPPIGETIASPLQYGYRTKLTPHFDGPPSATRRPHKKNRQGEPRPAFEACPDIGFLRKGRRSVMDIEDCPIATAAIRRGLKRERERMRNDFVHYNRGATILLRESTSRYDDDGSVPNPPDPNALRVEGDGFVDLKTCETDSKAITTEYIGKHIFTNPAGAFFQNNNSILPVFTAYVRDNILPPSASSSSSSTPSADSPFYLIDAYCGSGLFTVTLASLFTYSTGIDVAADSIESARSNAALNGLTEDRCRFIAADARDLFREIEYPPDRTAVVLDPPRKGCDGDFLDQLTRFGPRRILYVSCNVNTQARDVGCLVRGKAGGAAYRLRSLVGFDFFPQTAHVEGVAILDRYDGEDESGANGRRNDEANSSDRHGDKDAQESTPKT</sequence>
<evidence type="ECO:0000313" key="8">
    <source>
        <dbReference type="EMBL" id="RCI14341.1"/>
    </source>
</evidence>
<dbReference type="PANTHER" id="PTHR11061:SF30">
    <property type="entry name" value="TRNA (URACIL(54)-C(5))-METHYLTRANSFERASE"/>
    <property type="match status" value="1"/>
</dbReference>
<dbReference type="InterPro" id="IPR029063">
    <property type="entry name" value="SAM-dependent_MTases_sf"/>
</dbReference>
<evidence type="ECO:0000256" key="3">
    <source>
        <dbReference type="ARBA" id="ARBA00022691"/>
    </source>
</evidence>
<keyword evidence="1 4" id="KW-0489">Methyltransferase</keyword>
<evidence type="ECO:0000256" key="6">
    <source>
        <dbReference type="SAM" id="MobiDB-lite"/>
    </source>
</evidence>
<dbReference type="Gene3D" id="2.40.50.140">
    <property type="entry name" value="Nucleic acid-binding proteins"/>
    <property type="match status" value="1"/>
</dbReference>
<dbReference type="Pfam" id="PF01938">
    <property type="entry name" value="TRAM"/>
    <property type="match status" value="1"/>
</dbReference>
<dbReference type="InterPro" id="IPR025795">
    <property type="entry name" value="tRNA_(uracil-5-)_MeTrfase"/>
</dbReference>
<feature type="region of interest" description="Disordered" evidence="6">
    <location>
        <begin position="1"/>
        <end position="41"/>
    </location>
</feature>
<evidence type="ECO:0000256" key="5">
    <source>
        <dbReference type="PROSITE-ProRule" id="PRU10015"/>
    </source>
</evidence>
<dbReference type="FunFam" id="2.40.50.140:FF:000201">
    <property type="entry name" value="TRM2p tRNA methyltransferase"/>
    <property type="match status" value="1"/>
</dbReference>
<keyword evidence="2 4" id="KW-0808">Transferase</keyword>
<evidence type="ECO:0000256" key="2">
    <source>
        <dbReference type="ARBA" id="ARBA00022679"/>
    </source>
</evidence>
<dbReference type="InterPro" id="IPR002792">
    <property type="entry name" value="TRAM_dom"/>
</dbReference>
<evidence type="ECO:0000256" key="4">
    <source>
        <dbReference type="PROSITE-ProRule" id="PRU01024"/>
    </source>
</evidence>
<evidence type="ECO:0000313" key="9">
    <source>
        <dbReference type="Proteomes" id="UP000253664"/>
    </source>
</evidence>
<feature type="compositionally biased region" description="Basic and acidic residues" evidence="6">
    <location>
        <begin position="551"/>
        <end position="568"/>
    </location>
</feature>
<dbReference type="InterPro" id="IPR010280">
    <property type="entry name" value="U5_MeTrfase_fam"/>
</dbReference>